<sequence length="506" mass="57766">MAKLEEEFTDILVRRNQPFEPDYMSFHSSDVGTMDGISICSFELDQSLVESPPRSSSTYPGEIIIDLVHQNAIPDLNRIECCEAYINVRKEALADCLFMLEVDNLIFDLGEVALHTEKEGKLEPEHVGEATLYTEISKIKEGKRDASIILKIKKWNRAMKILTSVYIANEKQLCDRVFGEFRSVSSTCLVKIFEVPMLQLLKYGEAIIGEGRELEKLFLRLYMYEVLRDLLPDIDNMFSEEAGSSVRFVFREVLKRSGDSVRETVLKFEKAIGSSILTKPLAGGGVCLLSNYVMAYITALAPYSELLEEKENEGASSSNEHSLAYHLKLVASNLKSNLDIKSLLYTDDALRYIFLMNNIFYMKFFGDHWIRQHVAEYRGYAMDYERATWLPILNLLIDEGMFIRGSHSVSRRVVKERLKDFNLSFEKVYESQTAWLIPDPQLREELRISVSSNVVQAYRTFVGRHTGRFSATSIGKLIKHNADGLQTYIFDLFGGSPKSLPNFART</sequence>
<keyword evidence="6" id="KW-1185">Reference proteome</keyword>
<protein>
    <recommendedName>
        <fullName evidence="3">Exocyst subunit Exo70 family protein</fullName>
    </recommendedName>
</protein>
<gene>
    <name evidence="5" type="ORF">MKW98_009596</name>
</gene>
<dbReference type="Proteomes" id="UP001202328">
    <property type="component" value="Unassembled WGS sequence"/>
</dbReference>
<dbReference type="InterPro" id="IPR004140">
    <property type="entry name" value="Exo70"/>
</dbReference>
<dbReference type="Pfam" id="PF03081">
    <property type="entry name" value="Exo70_C"/>
    <property type="match status" value="1"/>
</dbReference>
<comment type="caution">
    <text evidence="5">The sequence shown here is derived from an EMBL/GenBank/DDBJ whole genome shotgun (WGS) entry which is preliminary data.</text>
</comment>
<keyword evidence="3" id="KW-0268">Exocytosis</keyword>
<proteinExistence type="inferred from homology"/>
<organism evidence="5 6">
    <name type="scientific">Papaver atlanticum</name>
    <dbReference type="NCBI Taxonomy" id="357466"/>
    <lineage>
        <taxon>Eukaryota</taxon>
        <taxon>Viridiplantae</taxon>
        <taxon>Streptophyta</taxon>
        <taxon>Embryophyta</taxon>
        <taxon>Tracheophyta</taxon>
        <taxon>Spermatophyta</taxon>
        <taxon>Magnoliopsida</taxon>
        <taxon>Ranunculales</taxon>
        <taxon>Papaveraceae</taxon>
        <taxon>Papaveroideae</taxon>
        <taxon>Papaver</taxon>
    </lineage>
</organism>
<evidence type="ECO:0000259" key="4">
    <source>
        <dbReference type="Pfam" id="PF03081"/>
    </source>
</evidence>
<dbReference type="PANTHER" id="PTHR12542:SF49">
    <property type="entry name" value="EXOCYST SUBUNIT EXO70 FAMILY PROTEIN"/>
    <property type="match status" value="1"/>
</dbReference>
<keyword evidence="2 3" id="KW-0813">Transport</keyword>
<dbReference type="InterPro" id="IPR016159">
    <property type="entry name" value="Cullin_repeat-like_dom_sf"/>
</dbReference>
<dbReference type="PANTHER" id="PTHR12542">
    <property type="entry name" value="EXOCYST COMPLEX PROTEIN EXO70"/>
    <property type="match status" value="1"/>
</dbReference>
<evidence type="ECO:0000256" key="2">
    <source>
        <dbReference type="ARBA" id="ARBA00022448"/>
    </source>
</evidence>
<dbReference type="SUPFAM" id="SSF74788">
    <property type="entry name" value="Cullin repeat-like"/>
    <property type="match status" value="1"/>
</dbReference>
<dbReference type="GO" id="GO:0000145">
    <property type="term" value="C:exocyst"/>
    <property type="evidence" value="ECO:0007669"/>
    <property type="project" value="InterPro"/>
</dbReference>
<feature type="domain" description="Exocyst complex subunit Exo70 C-terminal" evidence="4">
    <location>
        <begin position="153"/>
        <end position="489"/>
    </location>
</feature>
<dbReference type="InterPro" id="IPR046364">
    <property type="entry name" value="Exo70_C"/>
</dbReference>
<dbReference type="Gene3D" id="1.20.1280.170">
    <property type="entry name" value="Exocyst complex component Exo70"/>
    <property type="match status" value="1"/>
</dbReference>
<comment type="similarity">
    <text evidence="1 3">Belongs to the EXO70 family.</text>
</comment>
<dbReference type="GO" id="GO:0006887">
    <property type="term" value="P:exocytosis"/>
    <property type="evidence" value="ECO:0007669"/>
    <property type="project" value="UniProtKB-KW"/>
</dbReference>
<dbReference type="AlphaFoldDB" id="A0AAD4XDF0"/>
<dbReference type="GO" id="GO:0005546">
    <property type="term" value="F:phosphatidylinositol-4,5-bisphosphate binding"/>
    <property type="evidence" value="ECO:0007669"/>
    <property type="project" value="InterPro"/>
</dbReference>
<name>A0AAD4XDF0_9MAGN</name>
<reference evidence="5" key="1">
    <citation type="submission" date="2022-04" db="EMBL/GenBank/DDBJ databases">
        <title>A functionally conserved STORR gene fusion in Papaver species that diverged 16.8 million years ago.</title>
        <authorList>
            <person name="Catania T."/>
        </authorList>
    </citation>
    <scope>NUCLEOTIDE SEQUENCE</scope>
    <source>
        <strain evidence="5">S-188037</strain>
    </source>
</reference>
<dbReference type="EMBL" id="JAJJMB010011871">
    <property type="protein sequence ID" value="KAI3896743.1"/>
    <property type="molecule type" value="Genomic_DNA"/>
</dbReference>
<evidence type="ECO:0000256" key="3">
    <source>
        <dbReference type="RuleBase" id="RU365026"/>
    </source>
</evidence>
<evidence type="ECO:0000256" key="1">
    <source>
        <dbReference type="ARBA" id="ARBA00006756"/>
    </source>
</evidence>
<evidence type="ECO:0000313" key="6">
    <source>
        <dbReference type="Proteomes" id="UP001202328"/>
    </source>
</evidence>
<dbReference type="GO" id="GO:0015031">
    <property type="term" value="P:protein transport"/>
    <property type="evidence" value="ECO:0007669"/>
    <property type="project" value="UniProtKB-KW"/>
</dbReference>
<evidence type="ECO:0000313" key="5">
    <source>
        <dbReference type="EMBL" id="KAI3896743.1"/>
    </source>
</evidence>
<accession>A0AAD4XDF0</accession>
<comment type="function">
    <text evidence="3">Component of the exocyst complex.</text>
</comment>
<keyword evidence="3" id="KW-0653">Protein transport</keyword>